<dbReference type="Gene3D" id="2.40.50.100">
    <property type="match status" value="1"/>
</dbReference>
<protein>
    <submittedName>
        <fullName evidence="6">Efflux RND transporter periplasmic adaptor subunit</fullName>
    </submittedName>
</protein>
<dbReference type="Pfam" id="PF25973">
    <property type="entry name" value="BSH_CzcB"/>
    <property type="match status" value="1"/>
</dbReference>
<dbReference type="AlphaFoldDB" id="A0AAW4VYB0"/>
<dbReference type="NCBIfam" id="TIGR01730">
    <property type="entry name" value="RND_mfp"/>
    <property type="match status" value="1"/>
</dbReference>
<feature type="domain" description="CusB-like beta-barrel" evidence="3">
    <location>
        <begin position="162"/>
        <end position="240"/>
    </location>
</feature>
<dbReference type="InterPro" id="IPR058637">
    <property type="entry name" value="YknX-like_C"/>
</dbReference>
<keyword evidence="2" id="KW-1133">Transmembrane helix</keyword>
<dbReference type="Gene3D" id="2.40.30.170">
    <property type="match status" value="1"/>
</dbReference>
<sequence>MENKIRTVLLTTAGVLTAMLFWSWKHRPPEAVLVRTAAAETQDIYNSVTIFGTVESAESTAVCPAKNGVVSAVYAATGDTVQKGDILCTLTDIGRSQTAADYWQTAQSVFAISGTVNTVTAEDAHALYAPMDGTVLTVPQAGESVSADMPCIQIANPDKLRVRAQSPELYAGELAVGQRANITFSAVDGTFHAELTAIAPAAVKTFSLTNEDAEATVEVLLDLNGSTENLRPGYSATVKVFTDHRDDAAVVPYEAICQRGEQEFVFCVQDGHAVQCAVQTGYLLEDTVEIIDGLPTGVSVILSPPDELTDGDPVEVQT</sequence>
<dbReference type="InterPro" id="IPR006143">
    <property type="entry name" value="RND_pump_MFP"/>
</dbReference>
<dbReference type="Gene3D" id="2.40.420.20">
    <property type="match status" value="1"/>
</dbReference>
<dbReference type="PANTHER" id="PTHR30469">
    <property type="entry name" value="MULTIDRUG RESISTANCE PROTEIN MDTA"/>
    <property type="match status" value="1"/>
</dbReference>
<dbReference type="PANTHER" id="PTHR30469:SF33">
    <property type="entry name" value="SLR1207 PROTEIN"/>
    <property type="match status" value="1"/>
</dbReference>
<accession>A0AAW4VYB0</accession>
<keyword evidence="2" id="KW-0472">Membrane</keyword>
<dbReference type="Pfam" id="PF25989">
    <property type="entry name" value="YknX_C"/>
    <property type="match status" value="1"/>
</dbReference>
<proteinExistence type="inferred from homology"/>
<evidence type="ECO:0000256" key="2">
    <source>
        <dbReference type="SAM" id="Phobius"/>
    </source>
</evidence>
<evidence type="ECO:0000259" key="5">
    <source>
        <dbReference type="Pfam" id="PF25989"/>
    </source>
</evidence>
<dbReference type="GeneID" id="98661171"/>
<feature type="domain" description="YknX-like C-terminal permuted SH3-like" evidence="5">
    <location>
        <begin position="249"/>
        <end position="316"/>
    </location>
</feature>
<reference evidence="6 7" key="1">
    <citation type="submission" date="2021-10" db="EMBL/GenBank/DDBJ databases">
        <title>Anaerobic single-cell dispensing facilitates the cultivation of human gut bacteria.</title>
        <authorList>
            <person name="Afrizal A."/>
        </authorList>
    </citation>
    <scope>NUCLEOTIDE SEQUENCE [LARGE SCALE GENOMIC DNA]</scope>
    <source>
        <strain evidence="6 7">CLA-AA-H270</strain>
    </source>
</reference>
<keyword evidence="2" id="KW-0812">Transmembrane</keyword>
<evidence type="ECO:0000313" key="6">
    <source>
        <dbReference type="EMBL" id="MCC2175716.1"/>
    </source>
</evidence>
<feature type="transmembrane region" description="Helical" evidence="2">
    <location>
        <begin position="7"/>
        <end position="24"/>
    </location>
</feature>
<keyword evidence="7" id="KW-1185">Reference proteome</keyword>
<dbReference type="Proteomes" id="UP001298753">
    <property type="component" value="Unassembled WGS sequence"/>
</dbReference>
<evidence type="ECO:0000313" key="7">
    <source>
        <dbReference type="Proteomes" id="UP001298753"/>
    </source>
</evidence>
<dbReference type="InterPro" id="IPR058792">
    <property type="entry name" value="Beta-barrel_RND_2"/>
</dbReference>
<dbReference type="InterPro" id="IPR058647">
    <property type="entry name" value="BSH_CzcB-like"/>
</dbReference>
<evidence type="ECO:0000259" key="3">
    <source>
        <dbReference type="Pfam" id="PF25954"/>
    </source>
</evidence>
<evidence type="ECO:0000256" key="1">
    <source>
        <dbReference type="ARBA" id="ARBA00009477"/>
    </source>
</evidence>
<name>A0AAW4VYB0_9FIRM</name>
<comment type="caution">
    <text evidence="6">The sequence shown here is derived from an EMBL/GenBank/DDBJ whole genome shotgun (WGS) entry which is preliminary data.</text>
</comment>
<organism evidence="6 7">
    <name type="scientific">Agathobaculum butyriciproducens</name>
    <dbReference type="NCBI Taxonomy" id="1628085"/>
    <lineage>
        <taxon>Bacteria</taxon>
        <taxon>Bacillati</taxon>
        <taxon>Bacillota</taxon>
        <taxon>Clostridia</taxon>
        <taxon>Eubacteriales</taxon>
        <taxon>Butyricicoccaceae</taxon>
        <taxon>Agathobaculum</taxon>
    </lineage>
</organism>
<dbReference type="Pfam" id="PF25954">
    <property type="entry name" value="Beta-barrel_RND_2"/>
    <property type="match status" value="1"/>
</dbReference>
<evidence type="ECO:0000259" key="4">
    <source>
        <dbReference type="Pfam" id="PF25973"/>
    </source>
</evidence>
<gene>
    <name evidence="6" type="ORF">LKD22_00995</name>
</gene>
<dbReference type="GO" id="GO:1990281">
    <property type="term" value="C:efflux pump complex"/>
    <property type="evidence" value="ECO:0007669"/>
    <property type="project" value="TreeGrafter"/>
</dbReference>
<dbReference type="EMBL" id="JAJEPX010000001">
    <property type="protein sequence ID" value="MCC2175716.1"/>
    <property type="molecule type" value="Genomic_DNA"/>
</dbReference>
<dbReference type="RefSeq" id="WP_227599965.1">
    <property type="nucleotide sequence ID" value="NZ_JAJEPX010000001.1"/>
</dbReference>
<dbReference type="GO" id="GO:0015562">
    <property type="term" value="F:efflux transmembrane transporter activity"/>
    <property type="evidence" value="ECO:0007669"/>
    <property type="project" value="TreeGrafter"/>
</dbReference>
<feature type="domain" description="CzcB-like barrel-sandwich hybrid" evidence="4">
    <location>
        <begin position="60"/>
        <end position="156"/>
    </location>
</feature>
<comment type="similarity">
    <text evidence="1">Belongs to the membrane fusion protein (MFP) (TC 8.A.1) family.</text>
</comment>